<dbReference type="GO" id="GO:0003985">
    <property type="term" value="F:acetyl-CoA C-acetyltransferase activity"/>
    <property type="evidence" value="ECO:0007669"/>
    <property type="project" value="UniProtKB-EC"/>
</dbReference>
<dbReference type="EC" id="2.3.1.9" evidence="2"/>
<name>A0A372LEQ3_9BACI</name>
<organism evidence="10 11">
    <name type="scientific">Peribacillus glennii</name>
    <dbReference type="NCBI Taxonomy" id="2303991"/>
    <lineage>
        <taxon>Bacteria</taxon>
        <taxon>Bacillati</taxon>
        <taxon>Bacillota</taxon>
        <taxon>Bacilli</taxon>
        <taxon>Bacillales</taxon>
        <taxon>Bacillaceae</taxon>
        <taxon>Peribacillus</taxon>
    </lineage>
</organism>
<dbReference type="Gene3D" id="3.40.47.10">
    <property type="match status" value="2"/>
</dbReference>
<reference evidence="10 11" key="1">
    <citation type="submission" date="2018-08" db="EMBL/GenBank/DDBJ databases">
        <title>Bacillus chawlae sp. nov., Bacillus glennii sp. nov., and Bacillus saganii sp. nov. Isolated from the Vehicle Assembly Building at Kennedy Space Center where the Viking Spacecraft were Assembled.</title>
        <authorList>
            <person name="Seuylemezian A."/>
            <person name="Vaishampayan P."/>
        </authorList>
    </citation>
    <scope>NUCLEOTIDE SEQUENCE [LARGE SCALE GENOMIC DNA]</scope>
    <source>
        <strain evidence="10 11">V44-8</strain>
    </source>
</reference>
<evidence type="ECO:0000313" key="10">
    <source>
        <dbReference type="EMBL" id="RFU64770.1"/>
    </source>
</evidence>
<gene>
    <name evidence="10" type="ORF">D0466_02260</name>
</gene>
<dbReference type="PROSITE" id="PS00737">
    <property type="entry name" value="THIOLASE_2"/>
    <property type="match status" value="1"/>
</dbReference>
<proteinExistence type="inferred from homology"/>
<sequence>MKRDAVIVSAVRTAIGRQGSALAGIPAHVFGAEAIKEAVKRANIDPGTVDDVIFGNVLSGGGNIARLTALQTGLSLNLPGLTVDRQCGSGLNAINLAAQAIKAGDGDIYIAGGTESMSRAPYLLERAEKAYSAAPPQFRKSQLSPKEIGDPPMGITAENLVEKYQISRDEQDEFALQSQKRMARAMEEGRFDEQIVPISIPVRRGDPIIFKTDEHPRPQTTVEALSKLQPAFLKGGTVTAGNSSGLNDAASALVIMSREKAEELGLTPLATVRSYAVAGVDPNIMGIGPVPSTRKVLEKAGLSLGDMDVIEINEAFAGQVLACNRELEMDLEKVNINGGAIAHGHPLGATGAILATKAVYELKRSGGRYALITACIGGGQGIATILERG</sequence>
<feature type="active site" description="Proton acceptor" evidence="6">
    <location>
        <position position="345"/>
    </location>
</feature>
<evidence type="ECO:0000256" key="6">
    <source>
        <dbReference type="PIRSR" id="PIRSR000429-1"/>
    </source>
</evidence>
<dbReference type="SUPFAM" id="SSF53901">
    <property type="entry name" value="Thiolase-like"/>
    <property type="match status" value="2"/>
</dbReference>
<evidence type="ECO:0000259" key="9">
    <source>
        <dbReference type="Pfam" id="PF02803"/>
    </source>
</evidence>
<dbReference type="FunFam" id="3.40.47.10:FF:000010">
    <property type="entry name" value="Acetyl-CoA acetyltransferase (Thiolase)"/>
    <property type="match status" value="1"/>
</dbReference>
<dbReference type="Pfam" id="PF00108">
    <property type="entry name" value="Thiolase_N"/>
    <property type="match status" value="1"/>
</dbReference>
<dbReference type="PANTHER" id="PTHR18919">
    <property type="entry name" value="ACETYL-COA C-ACYLTRANSFERASE"/>
    <property type="match status" value="1"/>
</dbReference>
<feature type="active site" description="Acyl-thioester intermediate" evidence="6">
    <location>
        <position position="87"/>
    </location>
</feature>
<feature type="domain" description="Thiolase C-terminal" evidence="9">
    <location>
        <begin position="266"/>
        <end position="388"/>
    </location>
</feature>
<evidence type="ECO:0000256" key="2">
    <source>
        <dbReference type="ARBA" id="ARBA00012705"/>
    </source>
</evidence>
<evidence type="ECO:0000256" key="4">
    <source>
        <dbReference type="ARBA" id="ARBA00023315"/>
    </source>
</evidence>
<dbReference type="PIRSF" id="PIRSF000429">
    <property type="entry name" value="Ac-CoA_Ac_transf"/>
    <property type="match status" value="1"/>
</dbReference>
<comment type="similarity">
    <text evidence="1 7">Belongs to the thiolase-like superfamily. Thiolase family.</text>
</comment>
<dbReference type="AlphaFoldDB" id="A0A372LEQ3"/>
<dbReference type="CDD" id="cd00751">
    <property type="entry name" value="thiolase"/>
    <property type="match status" value="1"/>
</dbReference>
<dbReference type="EMBL" id="QVTD01000003">
    <property type="protein sequence ID" value="RFU64770.1"/>
    <property type="molecule type" value="Genomic_DNA"/>
</dbReference>
<dbReference type="Pfam" id="PF02803">
    <property type="entry name" value="Thiolase_C"/>
    <property type="match status" value="1"/>
</dbReference>
<accession>A0A372LEQ3</accession>
<dbReference type="PROSITE" id="PS00099">
    <property type="entry name" value="THIOLASE_3"/>
    <property type="match status" value="1"/>
</dbReference>
<dbReference type="PANTHER" id="PTHR18919:SF107">
    <property type="entry name" value="ACETYL-COA ACETYLTRANSFERASE, CYTOSOLIC"/>
    <property type="match status" value="1"/>
</dbReference>
<dbReference type="InterPro" id="IPR020617">
    <property type="entry name" value="Thiolase_C"/>
</dbReference>
<dbReference type="Proteomes" id="UP000262939">
    <property type="component" value="Unassembled WGS sequence"/>
</dbReference>
<dbReference type="InterPro" id="IPR020613">
    <property type="entry name" value="Thiolase_CS"/>
</dbReference>
<evidence type="ECO:0000259" key="8">
    <source>
        <dbReference type="Pfam" id="PF00108"/>
    </source>
</evidence>
<keyword evidence="3 7" id="KW-0808">Transferase</keyword>
<dbReference type="InterPro" id="IPR020616">
    <property type="entry name" value="Thiolase_N"/>
</dbReference>
<dbReference type="NCBIfam" id="TIGR01930">
    <property type="entry name" value="AcCoA-C-Actrans"/>
    <property type="match status" value="1"/>
</dbReference>
<dbReference type="OrthoDB" id="9764892at2"/>
<keyword evidence="4 7" id="KW-0012">Acyltransferase</keyword>
<dbReference type="RefSeq" id="WP_117320945.1">
    <property type="nucleotide sequence ID" value="NZ_QVTD01000003.1"/>
</dbReference>
<feature type="active site" description="Proton acceptor" evidence="6">
    <location>
        <position position="375"/>
    </location>
</feature>
<comment type="caution">
    <text evidence="10">The sequence shown here is derived from an EMBL/GenBank/DDBJ whole genome shotgun (WGS) entry which is preliminary data.</text>
</comment>
<evidence type="ECO:0000256" key="5">
    <source>
        <dbReference type="ARBA" id="ARBA00030755"/>
    </source>
</evidence>
<evidence type="ECO:0000256" key="3">
    <source>
        <dbReference type="ARBA" id="ARBA00022679"/>
    </source>
</evidence>
<evidence type="ECO:0000256" key="1">
    <source>
        <dbReference type="ARBA" id="ARBA00010982"/>
    </source>
</evidence>
<protein>
    <recommendedName>
        <fullName evidence="2">acetyl-CoA C-acetyltransferase</fullName>
        <ecNumber evidence="2">2.3.1.9</ecNumber>
    </recommendedName>
    <alternativeName>
        <fullName evidence="5">Acetoacetyl-CoA thiolase</fullName>
    </alternativeName>
</protein>
<feature type="domain" description="Thiolase N-terminal" evidence="8">
    <location>
        <begin position="6"/>
        <end position="259"/>
    </location>
</feature>
<dbReference type="InterPro" id="IPR002155">
    <property type="entry name" value="Thiolase"/>
</dbReference>
<dbReference type="InterPro" id="IPR020610">
    <property type="entry name" value="Thiolase_AS"/>
</dbReference>
<evidence type="ECO:0000313" key="11">
    <source>
        <dbReference type="Proteomes" id="UP000262939"/>
    </source>
</evidence>
<keyword evidence="11" id="KW-1185">Reference proteome</keyword>
<evidence type="ECO:0000256" key="7">
    <source>
        <dbReference type="RuleBase" id="RU003557"/>
    </source>
</evidence>
<dbReference type="InterPro" id="IPR016039">
    <property type="entry name" value="Thiolase-like"/>
</dbReference>